<keyword evidence="9 14" id="KW-0675">Receptor</keyword>
<keyword evidence="10" id="KW-0807">Transducer</keyword>
<evidence type="ECO:0000256" key="8">
    <source>
        <dbReference type="ARBA" id="ARBA00023136"/>
    </source>
</evidence>
<evidence type="ECO:0000256" key="5">
    <source>
        <dbReference type="ARBA" id="ARBA00022692"/>
    </source>
</evidence>
<dbReference type="InParanoid" id="G5C9C5"/>
<evidence type="ECO:0000256" key="4">
    <source>
        <dbReference type="ARBA" id="ARBA00022606"/>
    </source>
</evidence>
<dbReference type="GO" id="GO:0004930">
    <property type="term" value="F:G protein-coupled receptor activity"/>
    <property type="evidence" value="ECO:0007669"/>
    <property type="project" value="UniProtKB-KW"/>
</dbReference>
<evidence type="ECO:0000256" key="6">
    <source>
        <dbReference type="ARBA" id="ARBA00022989"/>
    </source>
</evidence>
<comment type="subcellular location">
    <subcellularLocation>
        <location evidence="1">Cell membrane</location>
        <topology evidence="1">Multi-pass membrane protein</topology>
    </subcellularLocation>
</comment>
<keyword evidence="8 11" id="KW-0472">Membrane</keyword>
<evidence type="ECO:0000256" key="11">
    <source>
        <dbReference type="SAM" id="Phobius"/>
    </source>
</evidence>
<evidence type="ECO:0000313" key="14">
    <source>
        <dbReference type="EMBL" id="EHB18136.1"/>
    </source>
</evidence>
<evidence type="ECO:0000256" key="10">
    <source>
        <dbReference type="ARBA" id="ARBA00023224"/>
    </source>
</evidence>
<gene>
    <name evidence="13" type="ORF">GW7_06502</name>
    <name evidence="14" type="ORF">GW7_06503</name>
</gene>
<dbReference type="AlphaFoldDB" id="G5C9C5"/>
<dbReference type="Gene3D" id="1.20.1070.10">
    <property type="entry name" value="Rhodopsin 7-helix transmembrane proteins"/>
    <property type="match status" value="1"/>
</dbReference>
<sequence length="176" mass="19879">MRQILCVLLTAASWILGSLDGIIVLTVALSFSYCNSLKIHHFFCNVTALLPPSFTDMTAFKRLLFICCMVILIFPVAVILTSHFCVLRAVIHMGSGESHRKAFTTCSSHLLVVGLYYGDAMFMYMRRASKHIPEQDRMVLAFYTILMPMLNPLIYSLRNRDISRGLKKLLGKGKLL</sequence>
<accession>G5C9C5</accession>
<reference evidence="14 15" key="1">
    <citation type="journal article" date="2011" name="Nature">
        <title>Genome sequencing reveals insights into physiology and longevity of the naked mole rat.</title>
        <authorList>
            <person name="Kim E.B."/>
            <person name="Fang X."/>
            <person name="Fushan A.A."/>
            <person name="Huang Z."/>
            <person name="Lobanov A.V."/>
            <person name="Han L."/>
            <person name="Marino S.M."/>
            <person name="Sun X."/>
            <person name="Turanov A.A."/>
            <person name="Yang P."/>
            <person name="Yim S.H."/>
            <person name="Zhao X."/>
            <person name="Kasaikina M.V."/>
            <person name="Stoletzki N."/>
            <person name="Peng C."/>
            <person name="Polak P."/>
            <person name="Xiong Z."/>
            <person name="Kiezun A."/>
            <person name="Zhu Y."/>
            <person name="Chen Y."/>
            <person name="Kryukov G.V."/>
            <person name="Zhang Q."/>
            <person name="Peshkin L."/>
            <person name="Yang L."/>
            <person name="Bronson R.T."/>
            <person name="Buffenstein R."/>
            <person name="Wang B."/>
            <person name="Han C."/>
            <person name="Li Q."/>
            <person name="Chen L."/>
            <person name="Zhao W."/>
            <person name="Sunyaev S.R."/>
            <person name="Park T.J."/>
            <person name="Zhang G."/>
            <person name="Wang J."/>
            <person name="Gladyshev V.N."/>
        </authorList>
    </citation>
    <scope>NUCLEOTIDE SEQUENCE [LARGE SCALE GENOMIC DNA]</scope>
</reference>
<evidence type="ECO:0000256" key="7">
    <source>
        <dbReference type="ARBA" id="ARBA00023040"/>
    </source>
</evidence>
<dbReference type="PANTHER" id="PTHR26453">
    <property type="entry name" value="OLFACTORY RECEPTOR"/>
    <property type="match status" value="1"/>
</dbReference>
<feature type="transmembrane region" description="Helical" evidence="11">
    <location>
        <begin position="138"/>
        <end position="157"/>
    </location>
</feature>
<keyword evidence="6 11" id="KW-1133">Transmembrane helix</keyword>
<dbReference type="GO" id="GO:0005886">
    <property type="term" value="C:plasma membrane"/>
    <property type="evidence" value="ECO:0007669"/>
    <property type="project" value="UniProtKB-SubCell"/>
</dbReference>
<dbReference type="Proteomes" id="UP000006813">
    <property type="component" value="Unassembled WGS sequence"/>
</dbReference>
<organism evidence="14 15">
    <name type="scientific">Heterocephalus glaber</name>
    <name type="common">Naked mole rat</name>
    <dbReference type="NCBI Taxonomy" id="10181"/>
    <lineage>
        <taxon>Eukaryota</taxon>
        <taxon>Metazoa</taxon>
        <taxon>Chordata</taxon>
        <taxon>Craniata</taxon>
        <taxon>Vertebrata</taxon>
        <taxon>Euteleostomi</taxon>
        <taxon>Mammalia</taxon>
        <taxon>Eutheria</taxon>
        <taxon>Euarchontoglires</taxon>
        <taxon>Glires</taxon>
        <taxon>Rodentia</taxon>
        <taxon>Hystricomorpha</taxon>
        <taxon>Bathyergidae</taxon>
        <taxon>Heterocephalus</taxon>
    </lineage>
</organism>
<dbReference type="PRINTS" id="PR00245">
    <property type="entry name" value="OLFACTORYR"/>
</dbReference>
<feature type="domain" description="G-protein coupled receptors family 1 profile" evidence="12">
    <location>
        <begin position="1"/>
        <end position="155"/>
    </location>
</feature>
<dbReference type="GO" id="GO:0004984">
    <property type="term" value="F:olfactory receptor activity"/>
    <property type="evidence" value="ECO:0007669"/>
    <property type="project" value="InterPro"/>
</dbReference>
<comment type="similarity">
    <text evidence="2">Belongs to the G-protein coupled receptor 1 family.</text>
</comment>
<evidence type="ECO:0000313" key="15">
    <source>
        <dbReference type="Proteomes" id="UP000006813"/>
    </source>
</evidence>
<dbReference type="InterPro" id="IPR000725">
    <property type="entry name" value="Olfact_rcpt"/>
</dbReference>
<dbReference type="Pfam" id="PF13853">
    <property type="entry name" value="7tm_4"/>
    <property type="match status" value="1"/>
</dbReference>
<proteinExistence type="inferred from homology"/>
<dbReference type="eggNOG" id="ENOG502R1AD">
    <property type="taxonomic scope" value="Eukaryota"/>
</dbReference>
<feature type="transmembrane region" description="Helical" evidence="11">
    <location>
        <begin position="63"/>
        <end position="90"/>
    </location>
</feature>
<evidence type="ECO:0000256" key="9">
    <source>
        <dbReference type="ARBA" id="ARBA00023170"/>
    </source>
</evidence>
<name>G5C9C5_HETGA</name>
<dbReference type="PROSITE" id="PS50262">
    <property type="entry name" value="G_PROTEIN_RECEP_F1_2"/>
    <property type="match status" value="1"/>
</dbReference>
<keyword evidence="4" id="KW-0716">Sensory transduction</keyword>
<dbReference type="InterPro" id="IPR017452">
    <property type="entry name" value="GPCR_Rhodpsn_7TM"/>
</dbReference>
<feature type="transmembrane region" description="Helical" evidence="11">
    <location>
        <begin position="102"/>
        <end position="118"/>
    </location>
</feature>
<evidence type="ECO:0000256" key="2">
    <source>
        <dbReference type="ARBA" id="ARBA00010663"/>
    </source>
</evidence>
<dbReference type="SUPFAM" id="SSF81321">
    <property type="entry name" value="Family A G protein-coupled receptor-like"/>
    <property type="match status" value="1"/>
</dbReference>
<keyword evidence="7" id="KW-0297">G-protein coupled receptor</keyword>
<keyword evidence="5 11" id="KW-0812">Transmembrane</keyword>
<keyword evidence="3" id="KW-1003">Cell membrane</keyword>
<evidence type="ECO:0000259" key="12">
    <source>
        <dbReference type="PROSITE" id="PS50262"/>
    </source>
</evidence>
<dbReference type="FunFam" id="1.10.1220.70:FF:000001">
    <property type="entry name" value="Olfactory receptor"/>
    <property type="match status" value="1"/>
</dbReference>
<protein>
    <submittedName>
        <fullName evidence="14">Olfactory receptor 2M4</fullName>
    </submittedName>
</protein>
<evidence type="ECO:0000256" key="1">
    <source>
        <dbReference type="ARBA" id="ARBA00004651"/>
    </source>
</evidence>
<dbReference type="EMBL" id="JH174047">
    <property type="protein sequence ID" value="EHB18135.1"/>
    <property type="molecule type" value="Genomic_DNA"/>
</dbReference>
<evidence type="ECO:0000313" key="13">
    <source>
        <dbReference type="EMBL" id="EHB18135.1"/>
    </source>
</evidence>
<evidence type="ECO:0000256" key="3">
    <source>
        <dbReference type="ARBA" id="ARBA00022475"/>
    </source>
</evidence>
<dbReference type="EMBL" id="JH174047">
    <property type="protein sequence ID" value="EHB18136.1"/>
    <property type="molecule type" value="Genomic_DNA"/>
</dbReference>